<dbReference type="PANTHER" id="PTHR34222">
    <property type="entry name" value="GAG_PRE-INTEGRS DOMAIN-CONTAINING PROTEIN"/>
    <property type="match status" value="1"/>
</dbReference>
<evidence type="ECO:0000313" key="3">
    <source>
        <dbReference type="Proteomes" id="UP000595140"/>
    </source>
</evidence>
<keyword evidence="3" id="KW-1185">Reference proteome</keyword>
<feature type="compositionally biased region" description="Basic and acidic residues" evidence="1">
    <location>
        <begin position="281"/>
        <end position="292"/>
    </location>
</feature>
<dbReference type="OrthoDB" id="1748682at2759"/>
<organism evidence="2 3">
    <name type="scientific">Cuscuta campestris</name>
    <dbReference type="NCBI Taxonomy" id="132261"/>
    <lineage>
        <taxon>Eukaryota</taxon>
        <taxon>Viridiplantae</taxon>
        <taxon>Streptophyta</taxon>
        <taxon>Embryophyta</taxon>
        <taxon>Tracheophyta</taxon>
        <taxon>Spermatophyta</taxon>
        <taxon>Magnoliopsida</taxon>
        <taxon>eudicotyledons</taxon>
        <taxon>Gunneridae</taxon>
        <taxon>Pentapetalae</taxon>
        <taxon>asterids</taxon>
        <taxon>lamiids</taxon>
        <taxon>Solanales</taxon>
        <taxon>Convolvulaceae</taxon>
        <taxon>Cuscuteae</taxon>
        <taxon>Cuscuta</taxon>
        <taxon>Cuscuta subgen. Grammica</taxon>
        <taxon>Cuscuta sect. Cleistogrammica</taxon>
    </lineage>
</organism>
<protein>
    <submittedName>
        <fullName evidence="2">Uncharacterized protein</fullName>
    </submittedName>
</protein>
<feature type="compositionally biased region" description="Basic and acidic residues" evidence="1">
    <location>
        <begin position="129"/>
        <end position="140"/>
    </location>
</feature>
<dbReference type="Proteomes" id="UP000595140">
    <property type="component" value="Unassembled WGS sequence"/>
</dbReference>
<evidence type="ECO:0000256" key="1">
    <source>
        <dbReference type="SAM" id="MobiDB-lite"/>
    </source>
</evidence>
<dbReference type="EMBL" id="OOIL02000714">
    <property type="protein sequence ID" value="VFQ68681.1"/>
    <property type="molecule type" value="Genomic_DNA"/>
</dbReference>
<gene>
    <name evidence="2" type="ORF">CCAM_LOCUS10457</name>
</gene>
<accession>A0A484KRS3</accession>
<feature type="region of interest" description="Disordered" evidence="1">
    <location>
        <begin position="165"/>
        <end position="218"/>
    </location>
</feature>
<feature type="region of interest" description="Disordered" evidence="1">
    <location>
        <begin position="264"/>
        <end position="326"/>
    </location>
</feature>
<dbReference type="AlphaFoldDB" id="A0A484KRS3"/>
<sequence>MCLNDALYGALRSNLLAQEIIPPVGRIYNILVQDETTRNGMHKGESSEASASVFAVKNKMEVKELVCSHCGKTGHEVEGGYKLIGYPEGWVFRDQAGRGNGRGKGRGTARDGGRSTAVAGRSTVTGGRGEAHAVQREEKGPSLLPNFEDLTPKQWNAVHHSLSLSPIDNSPKLSGEILNEDGSSSSTSVDHFDDDDEVPAEDQSDRPTWNGRPEEGDNAAELQAVDLVDRSDCHQGRKMSPWEINQRSTLWTVLRDTVDRLRGRETESRAMKKRSTVMRTTVDRPQGRKGGSEEPSQTVDPVDRSTDGGRPSSSQQATETLGRGQQERRPNFSCFGLFLGMHKKGGSGSFAVDYEFGARTKGTEEYVGKYKRNYKCNGGKAVGYKNLFGEQWSAFVA</sequence>
<evidence type="ECO:0000313" key="2">
    <source>
        <dbReference type="EMBL" id="VFQ68681.1"/>
    </source>
</evidence>
<feature type="region of interest" description="Disordered" evidence="1">
    <location>
        <begin position="95"/>
        <end position="148"/>
    </location>
</feature>
<dbReference type="PANTHER" id="PTHR34222:SF79">
    <property type="entry name" value="RETROVIRUS-RELATED POL POLYPROTEIN FROM TRANSPOSON TNT 1-94"/>
    <property type="match status" value="1"/>
</dbReference>
<reference evidence="2 3" key="1">
    <citation type="submission" date="2018-04" db="EMBL/GenBank/DDBJ databases">
        <authorList>
            <person name="Vogel A."/>
        </authorList>
    </citation>
    <scope>NUCLEOTIDE SEQUENCE [LARGE SCALE GENOMIC DNA]</scope>
</reference>
<feature type="compositionally biased region" description="Acidic residues" evidence="1">
    <location>
        <begin position="192"/>
        <end position="202"/>
    </location>
</feature>
<name>A0A484KRS3_9ASTE</name>
<proteinExistence type="predicted"/>